<reference evidence="2 3" key="1">
    <citation type="journal article" date="2016" name="Genome Announc.">
        <title>Complete genome sequence of the hyperthermophilic and piezophilic archaeon Thermococcus barophilus Ch5, capable of growth at the expense of hydrogenogenesis from carbon monoxide and formate.</title>
        <authorList>
            <person name="Oger P."/>
            <person name="Sokolova T.G."/>
            <person name="Kozhevnikova D.A."/>
            <person name="Taranov E.A."/>
            <person name="Vannier P."/>
            <person name="Lee H.S."/>
            <person name="Kwon K.K."/>
            <person name="Kang S.G."/>
            <person name="Lee J.H."/>
            <person name="Bonch-Osmolovskaya E.A."/>
            <person name="Lebedinsky A.V."/>
        </authorList>
    </citation>
    <scope>NUCLEOTIDE SEQUENCE [LARGE SCALE GENOMIC DNA]</scope>
    <source>
        <strain evidence="3">Ch5</strain>
    </source>
</reference>
<dbReference type="SUPFAM" id="SSF64182">
    <property type="entry name" value="DHH phosphoesterases"/>
    <property type="match status" value="1"/>
</dbReference>
<organism evidence="2 3">
    <name type="scientific">Thermococcus barophilus</name>
    <dbReference type="NCBI Taxonomy" id="55802"/>
    <lineage>
        <taxon>Archaea</taxon>
        <taxon>Methanobacteriati</taxon>
        <taxon>Methanobacteriota</taxon>
        <taxon>Thermococci</taxon>
        <taxon>Thermococcales</taxon>
        <taxon>Thermococcaceae</taxon>
        <taxon>Thermococcus</taxon>
    </lineage>
</organism>
<dbReference type="AlphaFoldDB" id="A0A0S1XEZ3"/>
<proteinExistence type="predicted"/>
<dbReference type="Proteomes" id="UP000066042">
    <property type="component" value="Chromosome"/>
</dbReference>
<dbReference type="GeneID" id="26137673"/>
<sequence>MLIIHHWDTDGITSAALVAKALDLEEFENLSPPIGEFRLDERIRKAVEKADTVYVLDLNLPNEVEDIDKETVFIDHHIQPKIGNPKVKQINPALNGEYAPSASFVVSQYFGIWNEWSALGALGDMGKKALELPKVRELLRGLTENEALRLVQLIDSNYVVMDREGVEEAVEVLLTHSLKELLEYELWVKKAEAIEKTINDAIGNLELRDGFAFITFESPFNVISKVARKAVWELGYNGAVVVNRDFHGKAQIYFRISPKLAEKIDMGGIIFALKERGFNAGGKREVLGCICEKHRADEVLDIINAHLR</sequence>
<evidence type="ECO:0000313" key="2">
    <source>
        <dbReference type="EMBL" id="ALM76348.1"/>
    </source>
</evidence>
<dbReference type="InterPro" id="IPR038763">
    <property type="entry name" value="DHH_sf"/>
</dbReference>
<evidence type="ECO:0000313" key="3">
    <source>
        <dbReference type="Proteomes" id="UP000066042"/>
    </source>
</evidence>
<gene>
    <name evidence="2" type="ORF">TBCH5v1_2457</name>
</gene>
<dbReference type="STRING" id="55802.TBCH5v1_2457"/>
<name>A0A0S1XEZ3_THEBA</name>
<dbReference type="PATRIC" id="fig|55802.8.peg.2442"/>
<evidence type="ECO:0000259" key="1">
    <source>
        <dbReference type="Pfam" id="PF01368"/>
    </source>
</evidence>
<protein>
    <recommendedName>
        <fullName evidence="1">DDH domain-containing protein</fullName>
    </recommendedName>
</protein>
<accession>A0A0S1XEZ3</accession>
<dbReference type="InterPro" id="IPR001667">
    <property type="entry name" value="DDH_dom"/>
</dbReference>
<feature type="domain" description="DDH" evidence="1">
    <location>
        <begin position="2"/>
        <end position="108"/>
    </location>
</feature>
<dbReference type="EMBL" id="CP013050">
    <property type="protein sequence ID" value="ALM76348.1"/>
    <property type="molecule type" value="Genomic_DNA"/>
</dbReference>
<dbReference type="RefSeq" id="WP_056934749.1">
    <property type="nucleotide sequence ID" value="NZ_CP013050.1"/>
</dbReference>
<dbReference type="Pfam" id="PF01368">
    <property type="entry name" value="DHH"/>
    <property type="match status" value="1"/>
</dbReference>